<protein>
    <recommendedName>
        <fullName evidence="4">Novel STAND NTPase 3 domain-containing protein</fullName>
    </recommendedName>
</protein>
<dbReference type="PROSITE" id="PS50088">
    <property type="entry name" value="ANK_REPEAT"/>
    <property type="match status" value="1"/>
</dbReference>
<dbReference type="Gene3D" id="1.25.40.20">
    <property type="entry name" value="Ankyrin repeat-containing domain"/>
    <property type="match status" value="2"/>
</dbReference>
<evidence type="ECO:0000256" key="3">
    <source>
        <dbReference type="PROSITE-ProRule" id="PRU00023"/>
    </source>
</evidence>
<dbReference type="Pfam" id="PF12796">
    <property type="entry name" value="Ank_2"/>
    <property type="match status" value="1"/>
</dbReference>
<evidence type="ECO:0000313" key="5">
    <source>
        <dbReference type="EMBL" id="CAC5356066.1"/>
    </source>
</evidence>
<organism evidence="5 6">
    <name type="scientific">Mytilus coruscus</name>
    <name type="common">Sea mussel</name>
    <dbReference type="NCBI Taxonomy" id="42192"/>
    <lineage>
        <taxon>Eukaryota</taxon>
        <taxon>Metazoa</taxon>
        <taxon>Spiralia</taxon>
        <taxon>Lophotrochozoa</taxon>
        <taxon>Mollusca</taxon>
        <taxon>Bivalvia</taxon>
        <taxon>Autobranchia</taxon>
        <taxon>Pteriomorphia</taxon>
        <taxon>Mytilida</taxon>
        <taxon>Mytiloidea</taxon>
        <taxon>Mytilidae</taxon>
        <taxon>Mytilinae</taxon>
        <taxon>Mytilus</taxon>
    </lineage>
</organism>
<dbReference type="InterPro" id="IPR027417">
    <property type="entry name" value="P-loop_NTPase"/>
</dbReference>
<dbReference type="InterPro" id="IPR049050">
    <property type="entry name" value="nSTAND3"/>
</dbReference>
<dbReference type="PANTHER" id="PTHR24141">
    <property type="entry name" value="2-5A-DEPENDENT RIBONUCLEASE"/>
    <property type="match status" value="1"/>
</dbReference>
<keyword evidence="1" id="KW-0677">Repeat</keyword>
<sequence length="874" mass="100779">MIEHGPDIPSQLENSVCKSDLAIAQLLMYNYHAKTPKVSEQQRHAHPSDDISGIERGYLILGNRPNSRQVSSLPDTYANVRPAYLKTKPKLPNRPDTILKLPDHDNLKESLQFEHRLLEDELIQQSAVLFKKKMAEVKIGDVEYLQIHNIIYEREAKAKCLEEKLIARTNEDDEIFIKTKSYEKSSNILQTNNLVIIVGSSGEGKSFIARRLVREKIKDGLEYREIMRTADWDQISYQKNQIVLMENAFQKKSCCRKPSADSYTLIATIQEHIEYFKKSESVLYVVITSRPDIFSELQKLFENRPFFDKLLTVDLNAIGLTFAEKVEIFRKHEQKCNGLKFDEKSVTSICKCDTPSFPNCVDIFFTNASAYKKGLDFFRNPTQFLNTEIKQIFRDDKALYTVMVLLAMNDGRLIKCNLLKTIKATNKDILKVLLDTCNADCPKQIKAVLLKVLEKSQSFLQQHNEFVIFRYRCISHAVCASFGEMMPEEALMYLPVEFIFQKVFVDESNHSKDEEGIVLPRNCQTYLAKRLIAELELGCIEQVCRHNAFSSPCFSCSFITVLKEKDKHQIRFVLQITERSQKNRALWNGSLLYWSAAVGEENLLLRLLMEDLYTDLQDNFFVRTQASAALQCACQRRFPKTVISKLIELHADVNTSLHLSKREQTYNCDHCNLQDQNGITPLQSSIFGFKEINIENVELILKSGVQFKENAVSYRPLIMAVQKRHVKLIELLLKYDIDINAFDNDLHSALYYCVEQDDVDILKLIMTKSKIQYKAHENLLIVCSSRQMATYLLDQNIDTNIKFKDENGKSILHYVRSKELVSFFIERGCTVDHIDELGQTPIFCARSSDILFFGLPSLFASNRQKGKKYSSLLY</sequence>
<dbReference type="Proteomes" id="UP000507470">
    <property type="component" value="Unassembled WGS sequence"/>
</dbReference>
<dbReference type="SUPFAM" id="SSF48403">
    <property type="entry name" value="Ankyrin repeat"/>
    <property type="match status" value="1"/>
</dbReference>
<keyword evidence="6" id="KW-1185">Reference proteome</keyword>
<evidence type="ECO:0000313" key="6">
    <source>
        <dbReference type="Proteomes" id="UP000507470"/>
    </source>
</evidence>
<proteinExistence type="predicted"/>
<feature type="domain" description="Novel STAND NTPase 3" evidence="4">
    <location>
        <begin position="176"/>
        <end position="333"/>
    </location>
</feature>
<dbReference type="GO" id="GO:0006396">
    <property type="term" value="P:RNA processing"/>
    <property type="evidence" value="ECO:0007669"/>
    <property type="project" value="TreeGrafter"/>
</dbReference>
<dbReference type="AlphaFoldDB" id="A0A6J7ZX18"/>
<dbReference type="SMART" id="SM00248">
    <property type="entry name" value="ANK"/>
    <property type="match status" value="5"/>
</dbReference>
<feature type="repeat" description="ANK" evidence="3">
    <location>
        <begin position="712"/>
        <end position="744"/>
    </location>
</feature>
<evidence type="ECO:0000256" key="1">
    <source>
        <dbReference type="ARBA" id="ARBA00022737"/>
    </source>
</evidence>
<dbReference type="GO" id="GO:0004540">
    <property type="term" value="F:RNA nuclease activity"/>
    <property type="evidence" value="ECO:0007669"/>
    <property type="project" value="TreeGrafter"/>
</dbReference>
<dbReference type="EMBL" id="CACVKT020000115">
    <property type="protein sequence ID" value="CAC5356066.1"/>
    <property type="molecule type" value="Genomic_DNA"/>
</dbReference>
<name>A0A6J7ZX18_MYTCO</name>
<evidence type="ECO:0000259" key="4">
    <source>
        <dbReference type="Pfam" id="PF20720"/>
    </source>
</evidence>
<reference evidence="5 6" key="1">
    <citation type="submission" date="2020-06" db="EMBL/GenBank/DDBJ databases">
        <authorList>
            <person name="Li R."/>
            <person name="Bekaert M."/>
        </authorList>
    </citation>
    <scope>NUCLEOTIDE SEQUENCE [LARGE SCALE GENOMIC DNA]</scope>
    <source>
        <strain evidence="6">wild</strain>
    </source>
</reference>
<dbReference type="InterPro" id="IPR002110">
    <property type="entry name" value="Ankyrin_rpt"/>
</dbReference>
<dbReference type="Pfam" id="PF20720">
    <property type="entry name" value="nSTAND3"/>
    <property type="match status" value="1"/>
</dbReference>
<dbReference type="PANTHER" id="PTHR24141:SF1">
    <property type="entry name" value="2-5A-DEPENDENT RIBONUCLEASE"/>
    <property type="match status" value="1"/>
</dbReference>
<gene>
    <name evidence="5" type="ORF">MCOR_422</name>
</gene>
<dbReference type="SUPFAM" id="SSF52540">
    <property type="entry name" value="P-loop containing nucleoside triphosphate hydrolases"/>
    <property type="match status" value="1"/>
</dbReference>
<dbReference type="GO" id="GO:0003723">
    <property type="term" value="F:RNA binding"/>
    <property type="evidence" value="ECO:0007669"/>
    <property type="project" value="TreeGrafter"/>
</dbReference>
<dbReference type="InterPro" id="IPR036770">
    <property type="entry name" value="Ankyrin_rpt-contain_sf"/>
</dbReference>
<accession>A0A6J7ZX18</accession>
<keyword evidence="2 3" id="KW-0040">ANK repeat</keyword>
<dbReference type="OrthoDB" id="6140587at2759"/>
<evidence type="ECO:0000256" key="2">
    <source>
        <dbReference type="ARBA" id="ARBA00023043"/>
    </source>
</evidence>